<evidence type="ECO:0000256" key="1">
    <source>
        <dbReference type="ARBA" id="ARBA00022884"/>
    </source>
</evidence>
<dbReference type="SMART" id="SM00361">
    <property type="entry name" value="RRM_1"/>
    <property type="match status" value="1"/>
</dbReference>
<name>A0A8S4NNA6_OWEFU</name>
<protein>
    <recommendedName>
        <fullName evidence="3">RRM domain-containing protein</fullName>
    </recommendedName>
</protein>
<dbReference type="Gene3D" id="3.30.70.330">
    <property type="match status" value="1"/>
</dbReference>
<evidence type="ECO:0000259" key="3">
    <source>
        <dbReference type="PROSITE" id="PS50102"/>
    </source>
</evidence>
<dbReference type="InterPro" id="IPR003954">
    <property type="entry name" value="RRM_euk-type"/>
</dbReference>
<dbReference type="OrthoDB" id="4207594at2759"/>
<dbReference type="InterPro" id="IPR052462">
    <property type="entry name" value="SLIRP/GR-RBP-like"/>
</dbReference>
<dbReference type="Pfam" id="PF00076">
    <property type="entry name" value="RRM_1"/>
    <property type="match status" value="1"/>
</dbReference>
<dbReference type="AlphaFoldDB" id="A0A8S4NNA6"/>
<accession>A0A8S4NNA6</accession>
<dbReference type="GO" id="GO:0003723">
    <property type="term" value="F:RNA binding"/>
    <property type="evidence" value="ECO:0007669"/>
    <property type="project" value="UniProtKB-UniRule"/>
</dbReference>
<dbReference type="SUPFAM" id="SSF54928">
    <property type="entry name" value="RNA-binding domain, RBD"/>
    <property type="match status" value="1"/>
</dbReference>
<dbReference type="PANTHER" id="PTHR48027">
    <property type="entry name" value="HETEROGENEOUS NUCLEAR RIBONUCLEOPROTEIN 87F-RELATED"/>
    <property type="match status" value="1"/>
</dbReference>
<keyword evidence="5" id="KW-1185">Reference proteome</keyword>
<reference evidence="4" key="1">
    <citation type="submission" date="2022-03" db="EMBL/GenBank/DDBJ databases">
        <authorList>
            <person name="Martin C."/>
        </authorList>
    </citation>
    <scope>NUCLEOTIDE SEQUENCE</scope>
</reference>
<dbReference type="SMART" id="SM00360">
    <property type="entry name" value="RRM"/>
    <property type="match status" value="1"/>
</dbReference>
<dbReference type="Proteomes" id="UP000749559">
    <property type="component" value="Unassembled WGS sequence"/>
</dbReference>
<dbReference type="PROSITE" id="PS50102">
    <property type="entry name" value="RRM"/>
    <property type="match status" value="1"/>
</dbReference>
<sequence length="173" mass="17758">MSYNGGGSEDISAKVFVAGLSRSITERDLKDSFEKYGPIKEVRVVMDRATQESKGFGFVTYEEIRDAEDAIAGMDNRDLDGRTVHCAKAKPKREGGDRRGGGGGYGGGGYGGGNRSYGGGDRGYGGGEAAAAVAMVANVIHTAAVMTIAAAIGVETTIKSLLGAIQASVVSAI</sequence>
<organism evidence="4 5">
    <name type="scientific">Owenia fusiformis</name>
    <name type="common">Polychaete worm</name>
    <dbReference type="NCBI Taxonomy" id="6347"/>
    <lineage>
        <taxon>Eukaryota</taxon>
        <taxon>Metazoa</taxon>
        <taxon>Spiralia</taxon>
        <taxon>Lophotrochozoa</taxon>
        <taxon>Annelida</taxon>
        <taxon>Polychaeta</taxon>
        <taxon>Sedentaria</taxon>
        <taxon>Canalipalpata</taxon>
        <taxon>Sabellida</taxon>
        <taxon>Oweniida</taxon>
        <taxon>Oweniidae</taxon>
        <taxon>Owenia</taxon>
    </lineage>
</organism>
<feature type="domain" description="RRM" evidence="3">
    <location>
        <begin position="13"/>
        <end position="91"/>
    </location>
</feature>
<comment type="caution">
    <text evidence="4">The sequence shown here is derived from an EMBL/GenBank/DDBJ whole genome shotgun (WGS) entry which is preliminary data.</text>
</comment>
<evidence type="ECO:0000313" key="4">
    <source>
        <dbReference type="EMBL" id="CAH1782422.1"/>
    </source>
</evidence>
<dbReference type="InterPro" id="IPR000504">
    <property type="entry name" value="RRM_dom"/>
</dbReference>
<evidence type="ECO:0000256" key="2">
    <source>
        <dbReference type="PROSITE-ProRule" id="PRU00176"/>
    </source>
</evidence>
<evidence type="ECO:0000313" key="5">
    <source>
        <dbReference type="Proteomes" id="UP000749559"/>
    </source>
</evidence>
<dbReference type="EMBL" id="CAIIXF020000004">
    <property type="protein sequence ID" value="CAH1782422.1"/>
    <property type="molecule type" value="Genomic_DNA"/>
</dbReference>
<dbReference type="InterPro" id="IPR035979">
    <property type="entry name" value="RBD_domain_sf"/>
</dbReference>
<proteinExistence type="predicted"/>
<gene>
    <name evidence="4" type="ORF">OFUS_LOCUS8876</name>
</gene>
<dbReference type="InterPro" id="IPR012677">
    <property type="entry name" value="Nucleotide-bd_a/b_plait_sf"/>
</dbReference>
<keyword evidence="1 2" id="KW-0694">RNA-binding</keyword>